<dbReference type="Pfam" id="PF00691">
    <property type="entry name" value="OmpA"/>
    <property type="match status" value="1"/>
</dbReference>
<evidence type="ECO:0000259" key="4">
    <source>
        <dbReference type="PROSITE" id="PS51123"/>
    </source>
</evidence>
<feature type="transmembrane region" description="Helical" evidence="3">
    <location>
        <begin position="20"/>
        <end position="44"/>
    </location>
</feature>
<feature type="coiled-coil region" evidence="2">
    <location>
        <begin position="55"/>
        <end position="103"/>
    </location>
</feature>
<dbReference type="NCBIfam" id="NF006544">
    <property type="entry name" value="PRK09039.1-3"/>
    <property type="match status" value="1"/>
</dbReference>
<dbReference type="GO" id="GO:0016020">
    <property type="term" value="C:membrane"/>
    <property type="evidence" value="ECO:0007669"/>
    <property type="project" value="UniProtKB-UniRule"/>
</dbReference>
<name>A0A248JS39_9PROT</name>
<dbReference type="PANTHER" id="PTHR30329:SF21">
    <property type="entry name" value="LIPOPROTEIN YIAD-RELATED"/>
    <property type="match status" value="1"/>
</dbReference>
<gene>
    <name evidence="5" type="ORF">Y958_09620</name>
</gene>
<reference evidence="5 6" key="1">
    <citation type="submission" date="2017-06" db="EMBL/GenBank/DDBJ databases">
        <title>Complete genome sequence of Nitrospirillum amazonense strain CBAmC, an endophytic nitrogen-fixing and plant growth-promoting bacterium, isolated from sugarcane.</title>
        <authorList>
            <person name="Schwab S."/>
            <person name="dos Santos Teixeira K.R."/>
            <person name="Simoes Araujo J.L."/>
            <person name="Soares Vidal M."/>
            <person name="Borges de Freitas H.R."/>
            <person name="Rivello Crivelaro A.L."/>
            <person name="Bueno de Camargo Nunes A."/>
            <person name="dos Santos C.M."/>
            <person name="Palmeira da Silva Rosa D."/>
            <person name="da Silva Padilha D."/>
            <person name="da Silva E."/>
            <person name="Araujo Terra L."/>
            <person name="Soares Mendes V."/>
            <person name="Farinelli L."/>
            <person name="Magalhaes Cruz L."/>
            <person name="Baldani J.I."/>
        </authorList>
    </citation>
    <scope>NUCLEOTIDE SEQUENCE [LARGE SCALE GENOMIC DNA]</scope>
    <source>
        <strain evidence="5 6">CBAmC</strain>
    </source>
</reference>
<dbReference type="InterPro" id="IPR006665">
    <property type="entry name" value="OmpA-like"/>
</dbReference>
<keyword evidence="1 3" id="KW-0472">Membrane</keyword>
<dbReference type="CDD" id="cd07185">
    <property type="entry name" value="OmpA_C-like"/>
    <property type="match status" value="1"/>
</dbReference>
<keyword evidence="6" id="KW-1185">Reference proteome</keyword>
<evidence type="ECO:0000256" key="2">
    <source>
        <dbReference type="SAM" id="Coils"/>
    </source>
</evidence>
<dbReference type="Gene3D" id="1.10.287.1490">
    <property type="match status" value="1"/>
</dbReference>
<dbReference type="AlphaFoldDB" id="A0A248JS39"/>
<dbReference type="Proteomes" id="UP000197153">
    <property type="component" value="Chromosome 1"/>
</dbReference>
<sequence>MAGIGRRASRRHLDIWPGWVDALSSLVMVIVFLLMVFVLSQFALTSLLHGKDEALAQLNSRIALLADQLAMEQADKAKLAADMATLTEQLQASLAKNTQLQADLDVAGKAKDDLAAQVQALTDAAGAKQAELDNEKNVSAQAKAQVDLLNQQLAALRQQLAQLNAALAASEQKDKEQQVQIVDLGKRLNAALAGKVAELARYRSEFFGKLREVLGDRPDIRIVGDRFVFQSEVLFDSGSAELGDRGRKQLASLAKTLLDISKKFPKDLNWILRVDGHTDAVPIHTPAFASNWELSSARATAVVKFLIQQGVAPERLASTGFGEFQPLEPGDTPDVRARNRRIELKLDQR</sequence>
<organism evidence="5 6">
    <name type="scientific">Nitrospirillum viridazoti CBAmc</name>
    <dbReference type="NCBI Taxonomy" id="1441467"/>
    <lineage>
        <taxon>Bacteria</taxon>
        <taxon>Pseudomonadati</taxon>
        <taxon>Pseudomonadota</taxon>
        <taxon>Alphaproteobacteria</taxon>
        <taxon>Rhodospirillales</taxon>
        <taxon>Azospirillaceae</taxon>
        <taxon>Nitrospirillum</taxon>
        <taxon>Nitrospirillum viridazoti</taxon>
    </lineage>
</organism>
<evidence type="ECO:0000313" key="5">
    <source>
        <dbReference type="EMBL" id="ASG21054.1"/>
    </source>
</evidence>
<evidence type="ECO:0000256" key="1">
    <source>
        <dbReference type="PROSITE-ProRule" id="PRU00473"/>
    </source>
</evidence>
<evidence type="ECO:0000256" key="3">
    <source>
        <dbReference type="SAM" id="Phobius"/>
    </source>
</evidence>
<feature type="domain" description="OmpA-like" evidence="4">
    <location>
        <begin position="223"/>
        <end position="349"/>
    </location>
</feature>
<dbReference type="SUPFAM" id="SSF103088">
    <property type="entry name" value="OmpA-like"/>
    <property type="match status" value="1"/>
</dbReference>
<dbReference type="EMBL" id="CP022110">
    <property type="protein sequence ID" value="ASG21054.1"/>
    <property type="molecule type" value="Genomic_DNA"/>
</dbReference>
<proteinExistence type="predicted"/>
<keyword evidence="3" id="KW-0812">Transmembrane</keyword>
<dbReference type="InterPro" id="IPR050330">
    <property type="entry name" value="Bact_OuterMem_StrucFunc"/>
</dbReference>
<dbReference type="PANTHER" id="PTHR30329">
    <property type="entry name" value="STATOR ELEMENT OF FLAGELLAR MOTOR COMPLEX"/>
    <property type="match status" value="1"/>
</dbReference>
<dbReference type="RefSeq" id="WP_088871809.1">
    <property type="nucleotide sequence ID" value="NZ_CP022110.1"/>
</dbReference>
<dbReference type="InterPro" id="IPR036737">
    <property type="entry name" value="OmpA-like_sf"/>
</dbReference>
<dbReference type="PROSITE" id="PS51123">
    <property type="entry name" value="OMPA_2"/>
    <property type="match status" value="1"/>
</dbReference>
<dbReference type="NCBIfam" id="NF006545">
    <property type="entry name" value="PRK09039.1-4"/>
    <property type="match status" value="1"/>
</dbReference>
<accession>A0A248JS39</accession>
<keyword evidence="2" id="KW-0175">Coiled coil</keyword>
<dbReference type="KEGG" id="nao:Y958_09620"/>
<dbReference type="Gene3D" id="3.30.1330.60">
    <property type="entry name" value="OmpA-like domain"/>
    <property type="match status" value="1"/>
</dbReference>
<evidence type="ECO:0000313" key="6">
    <source>
        <dbReference type="Proteomes" id="UP000197153"/>
    </source>
</evidence>
<feature type="coiled-coil region" evidence="2">
    <location>
        <begin position="132"/>
        <end position="173"/>
    </location>
</feature>
<protein>
    <recommendedName>
        <fullName evidence="4">OmpA-like domain-containing protein</fullName>
    </recommendedName>
</protein>
<dbReference type="NCBIfam" id="NF006543">
    <property type="entry name" value="PRK09039.1-2"/>
    <property type="match status" value="1"/>
</dbReference>
<keyword evidence="3" id="KW-1133">Transmembrane helix</keyword>